<comment type="similarity">
    <text evidence="1 7">Belongs to the peptidase A1 family.</text>
</comment>
<dbReference type="PROSITE" id="PS51767">
    <property type="entry name" value="PEPTIDASE_A1"/>
    <property type="match status" value="1"/>
</dbReference>
<gene>
    <name evidence="11" type="ORF">GNLVRS02_ARAD1A13376g</name>
</gene>
<evidence type="ECO:0000259" key="10">
    <source>
        <dbReference type="PROSITE" id="PS51767"/>
    </source>
</evidence>
<feature type="domain" description="Peptidase A1" evidence="10">
    <location>
        <begin position="71"/>
        <end position="393"/>
    </location>
</feature>
<dbReference type="InterPro" id="IPR021109">
    <property type="entry name" value="Peptidase_aspartic_dom_sf"/>
</dbReference>
<dbReference type="PhylomeDB" id="A0A060T356"/>
<dbReference type="PANTHER" id="PTHR47966:SF65">
    <property type="entry name" value="ASPARTIC-TYPE ENDOPEPTIDASE"/>
    <property type="match status" value="1"/>
</dbReference>
<feature type="chain" id="PRO_5001593001" evidence="9">
    <location>
        <begin position="18"/>
        <end position="418"/>
    </location>
</feature>
<dbReference type="InterPro" id="IPR001461">
    <property type="entry name" value="Aspartic_peptidase_A1"/>
</dbReference>
<evidence type="ECO:0000256" key="2">
    <source>
        <dbReference type="ARBA" id="ARBA00022670"/>
    </source>
</evidence>
<feature type="active site" evidence="6">
    <location>
        <position position="275"/>
    </location>
</feature>
<evidence type="ECO:0000256" key="1">
    <source>
        <dbReference type="ARBA" id="ARBA00007447"/>
    </source>
</evidence>
<reference evidence="11" key="1">
    <citation type="submission" date="2014-02" db="EMBL/GenBank/DDBJ databases">
        <authorList>
            <person name="Genoscope - CEA"/>
        </authorList>
    </citation>
    <scope>NUCLEOTIDE SEQUENCE</scope>
    <source>
        <strain evidence="11">LS3</strain>
    </source>
</reference>
<keyword evidence="3 9" id="KW-0732">Signal</keyword>
<dbReference type="AlphaFoldDB" id="A0A060T356"/>
<evidence type="ECO:0000256" key="3">
    <source>
        <dbReference type="ARBA" id="ARBA00022729"/>
    </source>
</evidence>
<dbReference type="GO" id="GO:0006508">
    <property type="term" value="P:proteolysis"/>
    <property type="evidence" value="ECO:0007669"/>
    <property type="project" value="UniProtKB-KW"/>
</dbReference>
<protein>
    <submittedName>
        <fullName evidence="11">ARAD1A13376p</fullName>
    </submittedName>
</protein>
<dbReference type="InterPro" id="IPR001969">
    <property type="entry name" value="Aspartic_peptidase_AS"/>
</dbReference>
<organism evidence="11">
    <name type="scientific">Blastobotrys adeninivorans</name>
    <name type="common">Yeast</name>
    <name type="synonym">Arxula adeninivorans</name>
    <dbReference type="NCBI Taxonomy" id="409370"/>
    <lineage>
        <taxon>Eukaryota</taxon>
        <taxon>Fungi</taxon>
        <taxon>Dikarya</taxon>
        <taxon>Ascomycota</taxon>
        <taxon>Saccharomycotina</taxon>
        <taxon>Dipodascomycetes</taxon>
        <taxon>Dipodascales</taxon>
        <taxon>Trichomonascaceae</taxon>
        <taxon>Blastobotrys</taxon>
    </lineage>
</organism>
<accession>A0A060T356</accession>
<feature type="signal peptide" evidence="9">
    <location>
        <begin position="1"/>
        <end position="17"/>
    </location>
</feature>
<evidence type="ECO:0000256" key="9">
    <source>
        <dbReference type="SAM" id="SignalP"/>
    </source>
</evidence>
<evidence type="ECO:0000256" key="8">
    <source>
        <dbReference type="SAM" id="MobiDB-lite"/>
    </source>
</evidence>
<proteinExistence type="inferred from homology"/>
<evidence type="ECO:0000256" key="4">
    <source>
        <dbReference type="ARBA" id="ARBA00022750"/>
    </source>
</evidence>
<keyword evidence="5 7" id="KW-0378">Hydrolase</keyword>
<dbReference type="PRINTS" id="PR00792">
    <property type="entry name" value="PEPSIN"/>
</dbReference>
<dbReference type="InterPro" id="IPR033876">
    <property type="entry name" value="SAP-like"/>
</dbReference>
<evidence type="ECO:0000256" key="5">
    <source>
        <dbReference type="ARBA" id="ARBA00022801"/>
    </source>
</evidence>
<keyword evidence="4 7" id="KW-0064">Aspartyl protease</keyword>
<feature type="active site" evidence="6">
    <location>
        <position position="89"/>
    </location>
</feature>
<dbReference type="InterPro" id="IPR033121">
    <property type="entry name" value="PEPTIDASE_A1"/>
</dbReference>
<feature type="region of interest" description="Disordered" evidence="8">
    <location>
        <begin position="100"/>
        <end position="124"/>
    </location>
</feature>
<sequence>MKIPALVALVGLQLAYAEPNPEDRYVKLDVTRVSHPLADHYKRDIPDFENELVRRANQDFADNIVNQKFYYSTTVGIGTPEQKVDLLLDTGSADTWVYTPQSRFQGPNNQRPKSTFDPSKSSTWKSNNTQYTIRYGIGDGTGQWGTDVFTIGSAKLKSLTIGAANTGSVSSGIIGIGRPQAETTAKQGQYYENLPMKLKSEGLTHTAAYSLYLNSINSKSGTILFGAVDHSKYSGRLYALPITHPKHLGVTLRSLRTDGVVRSEQLDRPTTAILDSGTSLTYFPGGTVDSLHTALNANPSFTIGQRYYCDCNVTEHLLLNFGPVSIKVPNYFFLWPIETVVNRAVASVAFPQNSCYIGIESQQPGMDYILLGDNFLRAFYTVYDITNEHIAIAQASFSNGDSKIEVIKDKIPGAVYSS</sequence>
<evidence type="ECO:0000256" key="7">
    <source>
        <dbReference type="RuleBase" id="RU000454"/>
    </source>
</evidence>
<dbReference type="GO" id="GO:0004190">
    <property type="term" value="F:aspartic-type endopeptidase activity"/>
    <property type="evidence" value="ECO:0007669"/>
    <property type="project" value="UniProtKB-KW"/>
</dbReference>
<dbReference type="PANTHER" id="PTHR47966">
    <property type="entry name" value="BETA-SITE APP-CLEAVING ENZYME, ISOFORM A-RELATED"/>
    <property type="match status" value="1"/>
</dbReference>
<evidence type="ECO:0000256" key="6">
    <source>
        <dbReference type="PIRSR" id="PIRSR601461-1"/>
    </source>
</evidence>
<keyword evidence="2 7" id="KW-0645">Protease</keyword>
<dbReference type="Gene3D" id="2.40.70.10">
    <property type="entry name" value="Acid Proteases"/>
    <property type="match status" value="2"/>
</dbReference>
<name>A0A060T356_BLAAD</name>
<dbReference type="PROSITE" id="PS00141">
    <property type="entry name" value="ASP_PROTEASE"/>
    <property type="match status" value="2"/>
</dbReference>
<dbReference type="SUPFAM" id="SSF50630">
    <property type="entry name" value="Acid proteases"/>
    <property type="match status" value="1"/>
</dbReference>
<dbReference type="Pfam" id="PF00026">
    <property type="entry name" value="Asp"/>
    <property type="match status" value="1"/>
</dbReference>
<reference evidence="11" key="2">
    <citation type="submission" date="2014-06" db="EMBL/GenBank/DDBJ databases">
        <title>The complete genome of Blastobotrys (Arxula) adeninivorans LS3 - a yeast of biotechnological interest.</title>
        <authorList>
            <person name="Kunze G."/>
            <person name="Gaillardin C."/>
            <person name="Czernicka M."/>
            <person name="Durrens P."/>
            <person name="Martin T."/>
            <person name="Boer E."/>
            <person name="Gabaldon T."/>
            <person name="Cruz J."/>
            <person name="Talla E."/>
            <person name="Marck C."/>
            <person name="Goffeau A."/>
            <person name="Barbe V."/>
            <person name="Baret P."/>
            <person name="Baronian K."/>
            <person name="Beier S."/>
            <person name="Bleykasten C."/>
            <person name="Bode R."/>
            <person name="Casaregola S."/>
            <person name="Despons L."/>
            <person name="Fairhead C."/>
            <person name="Giersberg M."/>
            <person name="Gierski P."/>
            <person name="Hahnel U."/>
            <person name="Hartmann A."/>
            <person name="Jankowska D."/>
            <person name="Jubin C."/>
            <person name="Jung P."/>
            <person name="Lafontaine I."/>
            <person name="Leh-Louis V."/>
            <person name="Lemaire M."/>
            <person name="Marcet-Houben M."/>
            <person name="Mascher M."/>
            <person name="Morel G."/>
            <person name="Richard G.-F."/>
            <person name="Riechen J."/>
            <person name="Sacerdot C."/>
            <person name="Sarkar A."/>
            <person name="Savel G."/>
            <person name="Schacherer J."/>
            <person name="Sherman D."/>
            <person name="Straub M.-L."/>
            <person name="Stein N."/>
            <person name="Thierry A."/>
            <person name="Trautwein-Schult A."/>
            <person name="Westhof E."/>
            <person name="Worch S."/>
            <person name="Dujon B."/>
            <person name="Souciet J.-L."/>
            <person name="Wincker P."/>
            <person name="Scholz U."/>
            <person name="Neuveglise N."/>
        </authorList>
    </citation>
    <scope>NUCLEOTIDE SEQUENCE</scope>
    <source>
        <strain evidence="11">LS3</strain>
    </source>
</reference>
<dbReference type="CDD" id="cd05474">
    <property type="entry name" value="SAP_like"/>
    <property type="match status" value="1"/>
</dbReference>
<dbReference type="EMBL" id="HG937691">
    <property type="protein sequence ID" value="CDP33616.1"/>
    <property type="molecule type" value="Genomic_DNA"/>
</dbReference>
<evidence type="ECO:0000313" key="11">
    <source>
        <dbReference type="EMBL" id="CDP33616.1"/>
    </source>
</evidence>